<protein>
    <recommendedName>
        <fullName evidence="4">Secreted protein</fullName>
    </recommendedName>
</protein>
<evidence type="ECO:0008006" key="4">
    <source>
        <dbReference type="Google" id="ProtNLM"/>
    </source>
</evidence>
<reference evidence="3" key="1">
    <citation type="journal article" date="2010" name="Genome Res.">
        <title>Population genomic sequencing of Coccidioides fungi reveals recent hybridization and transposon control.</title>
        <authorList>
            <person name="Neafsey D.E."/>
            <person name="Barker B.M."/>
            <person name="Sharpton T.J."/>
            <person name="Stajich J.E."/>
            <person name="Park D.J."/>
            <person name="Whiston E."/>
            <person name="Hung C.-Y."/>
            <person name="McMahan C."/>
            <person name="White J."/>
            <person name="Sykes S."/>
            <person name="Heiman D."/>
            <person name="Young S."/>
            <person name="Zeng Q."/>
            <person name="Abouelleil A."/>
            <person name="Aftuck L."/>
            <person name="Bessette D."/>
            <person name="Brown A."/>
            <person name="FitzGerald M."/>
            <person name="Lui A."/>
            <person name="Macdonald J.P."/>
            <person name="Priest M."/>
            <person name="Orbach M.J."/>
            <person name="Galgiani J.N."/>
            <person name="Kirkland T.N."/>
            <person name="Cole G.T."/>
            <person name="Birren B.W."/>
            <person name="Henn M.R."/>
            <person name="Taylor J.W."/>
            <person name="Rounsley S.D."/>
        </authorList>
    </citation>
    <scope>NUCLEOTIDE SEQUENCE [LARGE SCALE GENOMIC DNA]</scope>
    <source>
        <strain evidence="3">RMSCC 3703</strain>
    </source>
</reference>
<organism evidence="2 3">
    <name type="scientific">Coccidioides immitis RMSCC 3703</name>
    <dbReference type="NCBI Taxonomy" id="454286"/>
    <lineage>
        <taxon>Eukaryota</taxon>
        <taxon>Fungi</taxon>
        <taxon>Dikarya</taxon>
        <taxon>Ascomycota</taxon>
        <taxon>Pezizomycotina</taxon>
        <taxon>Eurotiomycetes</taxon>
        <taxon>Eurotiomycetidae</taxon>
        <taxon>Onygenales</taxon>
        <taxon>Onygenaceae</taxon>
        <taxon>Coccidioides</taxon>
    </lineage>
</organism>
<dbReference type="EMBL" id="DS268119">
    <property type="protein sequence ID" value="KMU74781.1"/>
    <property type="molecule type" value="Genomic_DNA"/>
</dbReference>
<evidence type="ECO:0000313" key="3">
    <source>
        <dbReference type="Proteomes" id="UP000054559"/>
    </source>
</evidence>
<accession>A0A0J8QQM1</accession>
<evidence type="ECO:0000256" key="1">
    <source>
        <dbReference type="SAM" id="SignalP"/>
    </source>
</evidence>
<name>A0A0J8QQM1_COCIT</name>
<dbReference type="AlphaFoldDB" id="A0A0J8QQM1"/>
<feature type="chain" id="PRO_5005307513" description="Secreted protein" evidence="1">
    <location>
        <begin position="28"/>
        <end position="79"/>
    </location>
</feature>
<sequence>MGGPTREPEPPTHLLLVVLCHTASIAGDLDEAATVEPRCSLLLNEAGMHRRPPFPTARRFGGLGLSGTVAESVVGKPPT</sequence>
<evidence type="ECO:0000313" key="2">
    <source>
        <dbReference type="EMBL" id="KMU74781.1"/>
    </source>
</evidence>
<gene>
    <name evidence="2" type="ORF">CISG_00711</name>
</gene>
<dbReference type="Proteomes" id="UP000054559">
    <property type="component" value="Unassembled WGS sequence"/>
</dbReference>
<keyword evidence="1" id="KW-0732">Signal</keyword>
<feature type="signal peptide" evidence="1">
    <location>
        <begin position="1"/>
        <end position="27"/>
    </location>
</feature>
<proteinExistence type="predicted"/>